<gene>
    <name evidence="2" type="ORF">HJG60_008874</name>
</gene>
<evidence type="ECO:0000313" key="3">
    <source>
        <dbReference type="Proteomes" id="UP000664940"/>
    </source>
</evidence>
<dbReference type="EMBL" id="JABVXQ010000013">
    <property type="protein sequence ID" value="KAF6081873.1"/>
    <property type="molecule type" value="Genomic_DNA"/>
</dbReference>
<evidence type="ECO:0000256" key="1">
    <source>
        <dbReference type="SAM" id="MobiDB-lite"/>
    </source>
</evidence>
<organism evidence="2 3">
    <name type="scientific">Phyllostomus discolor</name>
    <name type="common">pale spear-nosed bat</name>
    <dbReference type="NCBI Taxonomy" id="89673"/>
    <lineage>
        <taxon>Eukaryota</taxon>
        <taxon>Metazoa</taxon>
        <taxon>Chordata</taxon>
        <taxon>Craniata</taxon>
        <taxon>Vertebrata</taxon>
        <taxon>Euteleostomi</taxon>
        <taxon>Mammalia</taxon>
        <taxon>Eutheria</taxon>
        <taxon>Laurasiatheria</taxon>
        <taxon>Chiroptera</taxon>
        <taxon>Yangochiroptera</taxon>
        <taxon>Phyllostomidae</taxon>
        <taxon>Phyllostominae</taxon>
        <taxon>Phyllostomus</taxon>
    </lineage>
</organism>
<dbReference type="Proteomes" id="UP000664940">
    <property type="component" value="Unassembled WGS sequence"/>
</dbReference>
<sequence>METGQLKSRVTAAAAARRALPSPLQRPVCCRGQSWVPSGAEMRATPCPPFTGQQEGYKGRLCSQAASQPGDGPEGPEQWWAPPAVQGVGLRPHPGRHSPVKGSEREHREQSGLGQSIREPECLAAQRGRAA</sequence>
<evidence type="ECO:0000313" key="2">
    <source>
        <dbReference type="EMBL" id="KAF6081873.1"/>
    </source>
</evidence>
<name>A0A833YME6_9CHIR</name>
<comment type="caution">
    <text evidence="2">The sequence shown here is derived from an EMBL/GenBank/DDBJ whole genome shotgun (WGS) entry which is preliminary data.</text>
</comment>
<reference evidence="2 3" key="1">
    <citation type="journal article" date="2020" name="Nature">
        <title>Six reference-quality genomes reveal evolution of bat adaptations.</title>
        <authorList>
            <person name="Jebb D."/>
            <person name="Huang Z."/>
            <person name="Pippel M."/>
            <person name="Hughes G.M."/>
            <person name="Lavrichenko K."/>
            <person name="Devanna P."/>
            <person name="Winkler S."/>
            <person name="Jermiin L.S."/>
            <person name="Skirmuntt E.C."/>
            <person name="Katzourakis A."/>
            <person name="Burkitt-Gray L."/>
            <person name="Ray D.A."/>
            <person name="Sullivan K.A.M."/>
            <person name="Roscito J.G."/>
            <person name="Kirilenko B.M."/>
            <person name="Davalos L.M."/>
            <person name="Corthals A.P."/>
            <person name="Power M.L."/>
            <person name="Jones G."/>
            <person name="Ransome R.D."/>
            <person name="Dechmann D.K.N."/>
            <person name="Locatelli A.G."/>
            <person name="Puechmaille S.J."/>
            <person name="Fedrigo O."/>
            <person name="Jarvis E.D."/>
            <person name="Hiller M."/>
            <person name="Vernes S.C."/>
            <person name="Myers E.W."/>
            <person name="Teeling E.C."/>
        </authorList>
    </citation>
    <scope>NUCLEOTIDE SEQUENCE [LARGE SCALE GENOMIC DNA]</scope>
    <source>
        <strain evidence="2">Bat1K_MPI-CBG_1</strain>
    </source>
</reference>
<accession>A0A833YME6</accession>
<feature type="region of interest" description="Disordered" evidence="1">
    <location>
        <begin position="62"/>
        <end position="131"/>
    </location>
</feature>
<protein>
    <submittedName>
        <fullName evidence="2">Uncharacterized protein</fullName>
    </submittedName>
</protein>
<proteinExistence type="predicted"/>
<dbReference type="AlphaFoldDB" id="A0A833YME6"/>